<feature type="domain" description="Thioredoxin" evidence="14">
    <location>
        <begin position="4"/>
        <end position="154"/>
    </location>
</feature>
<comment type="subunit">
    <text evidence="2">Monomer.</text>
</comment>
<dbReference type="SUPFAM" id="SSF52833">
    <property type="entry name" value="Thioredoxin-like"/>
    <property type="match status" value="1"/>
</dbReference>
<name>A0AA42R7R2_AERCA</name>
<sequence length="154" mass="17150">MSPLEAGTQAPDFSLSDQDGNQVRLADLRGKKVLIYFYPKAMTPGCTTQACGLRDVNSELTALNVVVLGISPDSAKRLKKFEERDNLNFRLLADEDHAVADAFGVWGPKKFMGKEYDGIHRLSFLIDEEGKVAHRFDKFKTGDHHQVVLDLVKG</sequence>
<dbReference type="PANTHER" id="PTHR42801">
    <property type="entry name" value="THIOREDOXIN-DEPENDENT PEROXIDE REDUCTASE"/>
    <property type="match status" value="1"/>
</dbReference>
<evidence type="ECO:0000256" key="13">
    <source>
        <dbReference type="PIRSR" id="PIRSR000239-1"/>
    </source>
</evidence>
<evidence type="ECO:0000256" key="4">
    <source>
        <dbReference type="ARBA" id="ARBA00022559"/>
    </source>
</evidence>
<evidence type="ECO:0000256" key="6">
    <source>
        <dbReference type="ARBA" id="ARBA00023002"/>
    </source>
</evidence>
<dbReference type="InterPro" id="IPR050924">
    <property type="entry name" value="Peroxiredoxin_BCP/PrxQ"/>
</dbReference>
<evidence type="ECO:0000259" key="14">
    <source>
        <dbReference type="PROSITE" id="PS51352"/>
    </source>
</evidence>
<evidence type="ECO:0000256" key="5">
    <source>
        <dbReference type="ARBA" id="ARBA00022862"/>
    </source>
</evidence>
<dbReference type="RefSeq" id="WP_102948890.1">
    <property type="nucleotide sequence ID" value="NZ_BPNB01000094.1"/>
</dbReference>
<protein>
    <recommendedName>
        <fullName evidence="3">thioredoxin-dependent peroxiredoxin</fullName>
        <ecNumber evidence="3">1.11.1.24</ecNumber>
    </recommendedName>
    <alternativeName>
        <fullName evidence="9">Thioredoxin peroxidase</fullName>
    </alternativeName>
    <alternativeName>
        <fullName evidence="11">Thioredoxin-dependent peroxiredoxin Bcp</fullName>
    </alternativeName>
</protein>
<dbReference type="InterPro" id="IPR013766">
    <property type="entry name" value="Thioredoxin_domain"/>
</dbReference>
<dbReference type="CDD" id="cd03017">
    <property type="entry name" value="PRX_BCP"/>
    <property type="match status" value="1"/>
</dbReference>
<dbReference type="NCBIfam" id="NF006960">
    <property type="entry name" value="PRK09437.1"/>
    <property type="match status" value="1"/>
</dbReference>
<evidence type="ECO:0000256" key="2">
    <source>
        <dbReference type="ARBA" id="ARBA00011245"/>
    </source>
</evidence>
<evidence type="ECO:0000256" key="11">
    <source>
        <dbReference type="ARBA" id="ARBA00042639"/>
    </source>
</evidence>
<evidence type="ECO:0000256" key="12">
    <source>
        <dbReference type="ARBA" id="ARBA00049091"/>
    </source>
</evidence>
<dbReference type="GO" id="GO:0034599">
    <property type="term" value="P:cellular response to oxidative stress"/>
    <property type="evidence" value="ECO:0007669"/>
    <property type="project" value="TreeGrafter"/>
</dbReference>
<evidence type="ECO:0000313" key="15">
    <source>
        <dbReference type="EMBL" id="MDH1503447.1"/>
    </source>
</evidence>
<keyword evidence="6 15" id="KW-0560">Oxidoreductase</keyword>
<comment type="similarity">
    <text evidence="10">Belongs to the peroxiredoxin family. BCP/PrxQ subfamily.</text>
</comment>
<dbReference type="InterPro" id="IPR036249">
    <property type="entry name" value="Thioredoxin-like_sf"/>
</dbReference>
<dbReference type="Proteomes" id="UP001161704">
    <property type="component" value="Unassembled WGS sequence"/>
</dbReference>
<dbReference type="EMBL" id="JAOCIZ010000001">
    <property type="protein sequence ID" value="MDH1503447.1"/>
    <property type="molecule type" value="Genomic_DNA"/>
</dbReference>
<evidence type="ECO:0000256" key="1">
    <source>
        <dbReference type="ARBA" id="ARBA00003330"/>
    </source>
</evidence>
<dbReference type="Gene3D" id="3.40.30.10">
    <property type="entry name" value="Glutaredoxin"/>
    <property type="match status" value="1"/>
</dbReference>
<dbReference type="GO" id="GO:0008379">
    <property type="term" value="F:thioredoxin peroxidase activity"/>
    <property type="evidence" value="ECO:0007669"/>
    <property type="project" value="TreeGrafter"/>
</dbReference>
<evidence type="ECO:0000256" key="9">
    <source>
        <dbReference type="ARBA" id="ARBA00032824"/>
    </source>
</evidence>
<comment type="catalytic activity">
    <reaction evidence="12">
        <text>a hydroperoxide + [thioredoxin]-dithiol = an alcohol + [thioredoxin]-disulfide + H2O</text>
        <dbReference type="Rhea" id="RHEA:62620"/>
        <dbReference type="Rhea" id="RHEA-COMP:10698"/>
        <dbReference type="Rhea" id="RHEA-COMP:10700"/>
        <dbReference type="ChEBI" id="CHEBI:15377"/>
        <dbReference type="ChEBI" id="CHEBI:29950"/>
        <dbReference type="ChEBI" id="CHEBI:30879"/>
        <dbReference type="ChEBI" id="CHEBI:35924"/>
        <dbReference type="ChEBI" id="CHEBI:50058"/>
        <dbReference type="EC" id="1.11.1.24"/>
    </reaction>
</comment>
<keyword evidence="8" id="KW-0676">Redox-active center</keyword>
<comment type="caution">
    <text evidence="15">The sequence shown here is derived from an EMBL/GenBank/DDBJ whole genome shotgun (WGS) entry which is preliminary data.</text>
</comment>
<dbReference type="EC" id="1.11.1.24" evidence="3"/>
<dbReference type="PANTHER" id="PTHR42801:SF4">
    <property type="entry name" value="AHPC_TSA FAMILY PROTEIN"/>
    <property type="match status" value="1"/>
</dbReference>
<dbReference type="Pfam" id="PF00578">
    <property type="entry name" value="AhpC-TSA"/>
    <property type="match status" value="1"/>
</dbReference>
<evidence type="ECO:0000256" key="3">
    <source>
        <dbReference type="ARBA" id="ARBA00013017"/>
    </source>
</evidence>
<proteinExistence type="inferred from homology"/>
<dbReference type="PIRSF" id="PIRSF000239">
    <property type="entry name" value="AHPC"/>
    <property type="match status" value="1"/>
</dbReference>
<evidence type="ECO:0000256" key="10">
    <source>
        <dbReference type="ARBA" id="ARBA00038489"/>
    </source>
</evidence>
<accession>A0AA42R7R2</accession>
<keyword evidence="7" id="KW-1015">Disulfide bond</keyword>
<gene>
    <name evidence="15" type="primary">bcp</name>
    <name evidence="15" type="ORF">N5I20_00040</name>
</gene>
<evidence type="ECO:0000313" key="16">
    <source>
        <dbReference type="Proteomes" id="UP001161704"/>
    </source>
</evidence>
<comment type="function">
    <text evidence="1">Thiol-specific peroxidase that catalyzes the reduction of hydrogen peroxide and organic hydroperoxides to water and alcohols, respectively. Plays a role in cell protection against oxidative stress by detoxifying peroxides and as sensor of hydrogen peroxide-mediated signaling events.</text>
</comment>
<dbReference type="AlphaFoldDB" id="A0AA42R7R2"/>
<dbReference type="InterPro" id="IPR024706">
    <property type="entry name" value="Peroxiredoxin_AhpC-typ"/>
</dbReference>
<evidence type="ECO:0000256" key="8">
    <source>
        <dbReference type="ARBA" id="ARBA00023284"/>
    </source>
</evidence>
<keyword evidence="4 15" id="KW-0575">Peroxidase</keyword>
<evidence type="ECO:0000256" key="7">
    <source>
        <dbReference type="ARBA" id="ARBA00023157"/>
    </source>
</evidence>
<dbReference type="PROSITE" id="PS51352">
    <property type="entry name" value="THIOREDOXIN_2"/>
    <property type="match status" value="1"/>
</dbReference>
<reference evidence="15" key="1">
    <citation type="submission" date="2022-09" db="EMBL/GenBank/DDBJ databases">
        <title>Intensive care unit water sources are persistently colonized with multi-drug resistant bacteria and are the site of extensive horizontal gene transfer of antibiotic resistance genes.</title>
        <authorList>
            <person name="Diorio-Toth L."/>
        </authorList>
    </citation>
    <scope>NUCLEOTIDE SEQUENCE</scope>
    <source>
        <strain evidence="15">GD03710</strain>
    </source>
</reference>
<keyword evidence="5" id="KW-0049">Antioxidant</keyword>
<organism evidence="15 16">
    <name type="scientific">Aeromonas caviae</name>
    <name type="common">Aeromonas punctata</name>
    <dbReference type="NCBI Taxonomy" id="648"/>
    <lineage>
        <taxon>Bacteria</taxon>
        <taxon>Pseudomonadati</taxon>
        <taxon>Pseudomonadota</taxon>
        <taxon>Gammaproteobacteria</taxon>
        <taxon>Aeromonadales</taxon>
        <taxon>Aeromonadaceae</taxon>
        <taxon>Aeromonas</taxon>
    </lineage>
</organism>
<dbReference type="GO" id="GO:0005737">
    <property type="term" value="C:cytoplasm"/>
    <property type="evidence" value="ECO:0007669"/>
    <property type="project" value="TreeGrafter"/>
</dbReference>
<dbReference type="InterPro" id="IPR000866">
    <property type="entry name" value="AhpC/TSA"/>
</dbReference>
<dbReference type="GO" id="GO:0045454">
    <property type="term" value="P:cell redox homeostasis"/>
    <property type="evidence" value="ECO:0007669"/>
    <property type="project" value="TreeGrafter"/>
</dbReference>
<dbReference type="FunFam" id="3.40.30.10:FF:000007">
    <property type="entry name" value="Thioredoxin-dependent thiol peroxidase"/>
    <property type="match status" value="1"/>
</dbReference>
<feature type="active site" description="Cysteine sulfenic acid (-SOH) intermediate; for peroxidase activity" evidence="13">
    <location>
        <position position="46"/>
    </location>
</feature>